<name>A0A4W2HS96_BOBOX</name>
<dbReference type="GeneTree" id="ENSGT00390000012138"/>
<dbReference type="Proteomes" id="UP000429181">
    <property type="component" value="Chromosome 7"/>
</dbReference>
<dbReference type="Pfam" id="PF01248">
    <property type="entry name" value="Ribosomal_L7Ae"/>
    <property type="match status" value="1"/>
</dbReference>
<dbReference type="GO" id="GO:0003723">
    <property type="term" value="F:RNA binding"/>
    <property type="evidence" value="ECO:0007669"/>
    <property type="project" value="InterPro"/>
</dbReference>
<dbReference type="InterPro" id="IPR004038">
    <property type="entry name" value="Ribosomal_eL8/eL30/eS12/Gad45"/>
</dbReference>
<reference evidence="4 5" key="1">
    <citation type="submission" date="2018-11" db="EMBL/GenBank/DDBJ databases">
        <title>Haplotype-resolved cattle genomes.</title>
        <authorList>
            <person name="Low W.Y."/>
            <person name="Tearle R."/>
            <person name="Bickhart D.M."/>
            <person name="Rosen B.D."/>
            <person name="Koren S."/>
            <person name="Rhie A."/>
            <person name="Hiendleder S."/>
            <person name="Phillippy A.M."/>
            <person name="Smith T.P.L."/>
            <person name="Williams J.L."/>
        </authorList>
    </citation>
    <scope>NUCLEOTIDE SEQUENCE [LARGE SCALE GENOMIC DNA]</scope>
</reference>
<evidence type="ECO:0000256" key="2">
    <source>
        <dbReference type="ARBA" id="ARBA00023274"/>
    </source>
</evidence>
<dbReference type="Gene3D" id="3.30.1330.30">
    <property type="match status" value="1"/>
</dbReference>
<keyword evidence="1" id="KW-0689">Ribosomal protein</keyword>
<keyword evidence="2" id="KW-0687">Ribonucleoprotein</keyword>
<reference evidence="4" key="2">
    <citation type="submission" date="2025-08" db="UniProtKB">
        <authorList>
            <consortium name="Ensembl"/>
        </authorList>
    </citation>
    <scope>IDENTIFICATION</scope>
</reference>
<sequence length="123" mass="13807">MVAAKKTKKSLESISSKLQLVRKSGKYVLGYKQTLKMIRQGKAKLAILANSCPALRKSEREYSPCWPTTLVSITTLAIILNWAQHVENPAEYARWLSLSQVILILLEACQNRLVTSKSCTIFP</sequence>
<organism evidence="4 5">
    <name type="scientific">Bos indicus x Bos taurus</name>
    <name type="common">Hybrid cattle</name>
    <dbReference type="NCBI Taxonomy" id="30522"/>
    <lineage>
        <taxon>Eukaryota</taxon>
        <taxon>Metazoa</taxon>
        <taxon>Chordata</taxon>
        <taxon>Craniata</taxon>
        <taxon>Vertebrata</taxon>
        <taxon>Euteleostomi</taxon>
        <taxon>Mammalia</taxon>
        <taxon>Eutheria</taxon>
        <taxon>Laurasiatheria</taxon>
        <taxon>Artiodactyla</taxon>
        <taxon>Ruminantia</taxon>
        <taxon>Pecora</taxon>
        <taxon>Bovidae</taxon>
        <taxon>Bovinae</taxon>
        <taxon>Bos</taxon>
    </lineage>
</organism>
<accession>A0A4W2HS96</accession>
<evidence type="ECO:0000313" key="4">
    <source>
        <dbReference type="Ensembl" id="ENSBIXP00005032943.1"/>
    </source>
</evidence>
<dbReference type="GO" id="GO:1990904">
    <property type="term" value="C:ribonucleoprotein complex"/>
    <property type="evidence" value="ECO:0007669"/>
    <property type="project" value="UniProtKB-KW"/>
</dbReference>
<evidence type="ECO:0000259" key="3">
    <source>
        <dbReference type="Pfam" id="PF01248"/>
    </source>
</evidence>
<dbReference type="GO" id="GO:0005840">
    <property type="term" value="C:ribosome"/>
    <property type="evidence" value="ECO:0007669"/>
    <property type="project" value="UniProtKB-KW"/>
</dbReference>
<evidence type="ECO:0000256" key="1">
    <source>
        <dbReference type="ARBA" id="ARBA00022980"/>
    </source>
</evidence>
<dbReference type="SUPFAM" id="SSF55315">
    <property type="entry name" value="L30e-like"/>
    <property type="match status" value="1"/>
</dbReference>
<dbReference type="InterPro" id="IPR029064">
    <property type="entry name" value="Ribosomal_eL30-like_sf"/>
</dbReference>
<dbReference type="InterPro" id="IPR039109">
    <property type="entry name" value="Ribosomal_eL30-like"/>
</dbReference>
<dbReference type="Ensembl" id="ENSBIXT00005016021.1">
    <property type="protein sequence ID" value="ENSBIXP00005032943.1"/>
    <property type="gene ID" value="ENSBIXG00005013553.1"/>
</dbReference>
<proteinExistence type="predicted"/>
<protein>
    <recommendedName>
        <fullName evidence="3">Ribosomal protein eL8/eL30/eS12/Gadd45 domain-containing protein</fullName>
    </recommendedName>
</protein>
<evidence type="ECO:0000313" key="5">
    <source>
        <dbReference type="Proteomes" id="UP000429181"/>
    </source>
</evidence>
<dbReference type="PANTHER" id="PTHR11449">
    <property type="entry name" value="RIBOSOMAL PROTEIN L30"/>
    <property type="match status" value="1"/>
</dbReference>
<dbReference type="AlphaFoldDB" id="A0A4W2HS96"/>
<feature type="domain" description="Ribosomal protein eL8/eL30/eS12/Gadd45" evidence="3">
    <location>
        <begin position="13"/>
        <end position="59"/>
    </location>
</feature>